<dbReference type="InterPro" id="IPR050490">
    <property type="entry name" value="Bact_solute-bd_prot1"/>
</dbReference>
<dbReference type="Gene3D" id="3.40.190.10">
    <property type="entry name" value="Periplasmic binding protein-like II"/>
    <property type="match status" value="1"/>
</dbReference>
<organism evidence="1 2">
    <name type="scientific">Streptomyces thinghirensis</name>
    <dbReference type="NCBI Taxonomy" id="551547"/>
    <lineage>
        <taxon>Bacteria</taxon>
        <taxon>Bacillati</taxon>
        <taxon>Actinomycetota</taxon>
        <taxon>Actinomycetes</taxon>
        <taxon>Kitasatosporales</taxon>
        <taxon>Streptomycetaceae</taxon>
        <taxon>Streptomyces</taxon>
    </lineage>
</organism>
<dbReference type="RefSeq" id="WP_345629498.1">
    <property type="nucleotide sequence ID" value="NZ_BAABJR010000005.1"/>
</dbReference>
<dbReference type="EMBL" id="BAABJR010000005">
    <property type="protein sequence ID" value="GAA5207759.1"/>
    <property type="molecule type" value="Genomic_DNA"/>
</dbReference>
<gene>
    <name evidence="1" type="ORF">GCM10023323_24570</name>
</gene>
<evidence type="ECO:0008006" key="3">
    <source>
        <dbReference type="Google" id="ProtNLM"/>
    </source>
</evidence>
<dbReference type="PANTHER" id="PTHR43649:SF30">
    <property type="entry name" value="ABC TRANSPORTER SUBSTRATE-BINDING PROTEIN"/>
    <property type="match status" value="1"/>
</dbReference>
<dbReference type="InterPro" id="IPR006059">
    <property type="entry name" value="SBP"/>
</dbReference>
<dbReference type="PANTHER" id="PTHR43649">
    <property type="entry name" value="ARABINOSE-BINDING PROTEIN-RELATED"/>
    <property type="match status" value="1"/>
</dbReference>
<keyword evidence="2" id="KW-1185">Reference proteome</keyword>
<reference evidence="2" key="1">
    <citation type="journal article" date="2019" name="Int. J. Syst. Evol. Microbiol.">
        <title>The Global Catalogue of Microorganisms (GCM) 10K type strain sequencing project: providing services to taxonomists for standard genome sequencing and annotation.</title>
        <authorList>
            <consortium name="The Broad Institute Genomics Platform"/>
            <consortium name="The Broad Institute Genome Sequencing Center for Infectious Disease"/>
            <person name="Wu L."/>
            <person name="Ma J."/>
        </authorList>
    </citation>
    <scope>NUCLEOTIDE SEQUENCE [LARGE SCALE GENOMIC DNA]</scope>
    <source>
        <strain evidence="2">JCM 18306</strain>
    </source>
</reference>
<comment type="caution">
    <text evidence="1">The sequence shown here is derived from an EMBL/GenBank/DDBJ whole genome shotgun (WGS) entry which is preliminary data.</text>
</comment>
<evidence type="ECO:0000313" key="2">
    <source>
        <dbReference type="Proteomes" id="UP001499878"/>
    </source>
</evidence>
<protein>
    <recommendedName>
        <fullName evidence="3">Extracellular solute-binding protein</fullName>
    </recommendedName>
</protein>
<name>A0ABP9T3F6_9ACTN</name>
<dbReference type="SUPFAM" id="SSF53850">
    <property type="entry name" value="Periplasmic binding protein-like II"/>
    <property type="match status" value="1"/>
</dbReference>
<dbReference type="PROSITE" id="PS51318">
    <property type="entry name" value="TAT"/>
    <property type="match status" value="1"/>
</dbReference>
<dbReference type="Pfam" id="PF01547">
    <property type="entry name" value="SBP_bac_1"/>
    <property type="match status" value="1"/>
</dbReference>
<dbReference type="InterPro" id="IPR006311">
    <property type="entry name" value="TAT_signal"/>
</dbReference>
<accession>A0ABP9T3F6</accession>
<dbReference type="Proteomes" id="UP001499878">
    <property type="component" value="Unassembled WGS sequence"/>
</dbReference>
<proteinExistence type="predicted"/>
<sequence length="445" mass="47665">MASPPPSGSPAGRLSRRGLLGAALAAAGGAALTGCSGRGGTVDGGTALRFLGPNTAESLRPLTDAYRTARPRSRVDYTAIPPTQLSDVLQLRLTAKDTAIDVYFADQPRVPALAARGFLTDLGATRHGTVARARAAVSEEQYTASSWDGHLWSLPLWTSTQYLFHNTRLLNAAGVRPPHADPADRWTWEEVTEAGRRTQDRTGAQYALVLEQIQSYYCLQPLVEGLGGGSGITGDDMLTPAVTTDGWVRAMTWYGRLFADGLAPRAVTQAQTSSLFSTGKAAFFVGGPSKLSEFAAVKGLDWGVAPLPYFADGRPVTPTGSWSIGVNPYSLNAEEAGRFTEFASLDPEGNLASVAVSPLIPANREAFDRYAADLERHATRATEGVPRIMRHELAHTAVSRPRSIGYTQFETVMGSAFSDIRNGSPADSRLADAADELVRTWERLR</sequence>
<evidence type="ECO:0000313" key="1">
    <source>
        <dbReference type="EMBL" id="GAA5207759.1"/>
    </source>
</evidence>